<organism evidence="1 2">
    <name type="scientific">Pedobacter steynii</name>
    <dbReference type="NCBI Taxonomy" id="430522"/>
    <lineage>
        <taxon>Bacteria</taxon>
        <taxon>Pseudomonadati</taxon>
        <taxon>Bacteroidota</taxon>
        <taxon>Sphingobacteriia</taxon>
        <taxon>Sphingobacteriales</taxon>
        <taxon>Sphingobacteriaceae</taxon>
        <taxon>Pedobacter</taxon>
    </lineage>
</organism>
<accession>A0A1H0AUA6</accession>
<reference evidence="2" key="1">
    <citation type="submission" date="2016-10" db="EMBL/GenBank/DDBJ databases">
        <authorList>
            <person name="Varghese N."/>
            <person name="Submissions S."/>
        </authorList>
    </citation>
    <scope>NUCLEOTIDE SEQUENCE [LARGE SCALE GENOMIC DNA]</scope>
    <source>
        <strain evidence="2">DSM 19110</strain>
    </source>
</reference>
<sequence>MCLTEFFLRKCDIEFIFLKQKVYMVKVLHINQVLVAN</sequence>
<dbReference type="Proteomes" id="UP000183200">
    <property type="component" value="Unassembled WGS sequence"/>
</dbReference>
<evidence type="ECO:0000313" key="2">
    <source>
        <dbReference type="Proteomes" id="UP000183200"/>
    </source>
</evidence>
<dbReference type="EMBL" id="FNGY01000007">
    <property type="protein sequence ID" value="SDN36706.1"/>
    <property type="molecule type" value="Genomic_DNA"/>
</dbReference>
<dbReference type="AlphaFoldDB" id="A0A1H0AUA6"/>
<protein>
    <submittedName>
        <fullName evidence="1">Uncharacterized protein</fullName>
    </submittedName>
</protein>
<keyword evidence="2" id="KW-1185">Reference proteome</keyword>
<name>A0A1H0AUA6_9SPHI</name>
<gene>
    <name evidence="1" type="ORF">SAMN05421820_107196</name>
</gene>
<evidence type="ECO:0000313" key="1">
    <source>
        <dbReference type="EMBL" id="SDN36706.1"/>
    </source>
</evidence>
<proteinExistence type="predicted"/>